<evidence type="ECO:0000313" key="3">
    <source>
        <dbReference type="Proteomes" id="UP000484255"/>
    </source>
</evidence>
<dbReference type="AlphaFoldDB" id="A0A7C9TIY5"/>
<dbReference type="EMBL" id="JAAGOH010000002">
    <property type="protein sequence ID" value="NDY90205.1"/>
    <property type="molecule type" value="Genomic_DNA"/>
</dbReference>
<evidence type="ECO:0000256" key="1">
    <source>
        <dbReference type="SAM" id="MobiDB-lite"/>
    </source>
</evidence>
<organism evidence="2 3">
    <name type="scientific">Ideonella livida</name>
    <dbReference type="NCBI Taxonomy" id="2707176"/>
    <lineage>
        <taxon>Bacteria</taxon>
        <taxon>Pseudomonadati</taxon>
        <taxon>Pseudomonadota</taxon>
        <taxon>Betaproteobacteria</taxon>
        <taxon>Burkholderiales</taxon>
        <taxon>Sphaerotilaceae</taxon>
        <taxon>Ideonella</taxon>
    </lineage>
</organism>
<accession>A0A7C9TIY5</accession>
<dbReference type="Proteomes" id="UP000484255">
    <property type="component" value="Unassembled WGS sequence"/>
</dbReference>
<evidence type="ECO:0000313" key="2">
    <source>
        <dbReference type="EMBL" id="NDY90205.1"/>
    </source>
</evidence>
<dbReference type="RefSeq" id="WP_163456047.1">
    <property type="nucleotide sequence ID" value="NZ_JAAGOH010000002.1"/>
</dbReference>
<keyword evidence="3" id="KW-1185">Reference proteome</keyword>
<gene>
    <name evidence="2" type="ORF">G3A44_03245</name>
</gene>
<protein>
    <submittedName>
        <fullName evidence="2">Uncharacterized protein</fullName>
    </submittedName>
</protein>
<reference evidence="2 3" key="1">
    <citation type="submission" date="2020-02" db="EMBL/GenBank/DDBJ databases">
        <title>Ideonella bacterium strain TBM-1.</title>
        <authorList>
            <person name="Chen W.-M."/>
        </authorList>
    </citation>
    <scope>NUCLEOTIDE SEQUENCE [LARGE SCALE GENOMIC DNA]</scope>
    <source>
        <strain evidence="2 3">TBM-1</strain>
    </source>
</reference>
<name>A0A7C9TIY5_9BURK</name>
<proteinExistence type="predicted"/>
<comment type="caution">
    <text evidence="2">The sequence shown here is derived from an EMBL/GenBank/DDBJ whole genome shotgun (WGS) entry which is preliminary data.</text>
</comment>
<feature type="region of interest" description="Disordered" evidence="1">
    <location>
        <begin position="1"/>
        <end position="29"/>
    </location>
</feature>
<sequence>MPATPPSPPDLRHPGAVPAGRGRISPRRGCLRWHTATRRQTTRDRILAGVA</sequence>